<dbReference type="EMBL" id="MN103543">
    <property type="protein sequence ID" value="QEM41967.1"/>
    <property type="molecule type" value="Genomic_DNA"/>
</dbReference>
<dbReference type="GeneID" id="77936988"/>
<dbReference type="Proteomes" id="UP000322144">
    <property type="component" value="Segment"/>
</dbReference>
<keyword evidence="2" id="KW-1185">Reference proteome</keyword>
<evidence type="ECO:0000313" key="2">
    <source>
        <dbReference type="Proteomes" id="UP000322144"/>
    </source>
</evidence>
<dbReference type="RefSeq" id="YP_010660978.1">
    <property type="nucleotide sequence ID" value="NC_070882.1"/>
</dbReference>
<reference evidence="1 2" key="1">
    <citation type="submission" date="2019-06" db="EMBL/GenBank/DDBJ databases">
        <title>A distant relative of Phikzvirus genus phages from a therapeutic phage collection.</title>
        <authorList>
            <person name="Hejnowicz M.S."/>
            <person name="Dabrowski K."/>
            <person name="Gawor J."/>
            <person name="Weber-Dabrowska B."/>
            <person name="Gromadka R."/>
            <person name="Lobocka M.B."/>
        </authorList>
    </citation>
    <scope>NUCLEOTIDE SEQUENCE [LARGE SCALE GENOMIC DNA]</scope>
</reference>
<proteinExistence type="predicted"/>
<sequence>MAFPTFDELVDIIKADDVDSAAVVAALEADMADADKVKAGHRMVNGTSTFQFHVLGHITDSDVITKLIKDLGSAGFIIKDLSSITGRMPSNSQDRIFNVEGEGNSSTKWSRLVVAKKPD</sequence>
<dbReference type="KEGG" id="vg:77936988"/>
<evidence type="ECO:0000313" key="1">
    <source>
        <dbReference type="EMBL" id="QEM41967.1"/>
    </source>
</evidence>
<accession>A0A5C1K778</accession>
<organism evidence="1 2">
    <name type="scientific">Pseudomonas phage vB_PaeM_PS119XW</name>
    <dbReference type="NCBI Taxonomy" id="2601632"/>
    <lineage>
        <taxon>Viruses</taxon>
        <taxon>Duplodnaviria</taxon>
        <taxon>Heunggongvirae</taxon>
        <taxon>Uroviricota</taxon>
        <taxon>Caudoviricetes</taxon>
        <taxon>Chimalliviridae</taxon>
        <taxon>Pawinskivirus</taxon>
        <taxon>Pawinskivirus PS119XW</taxon>
    </lineage>
</organism>
<dbReference type="Pfam" id="PF25621">
    <property type="entry name" value="PhiKZ_gp244"/>
    <property type="match status" value="1"/>
</dbReference>
<name>A0A5C1K778_9CAUD</name>
<dbReference type="InterPro" id="IPR058014">
    <property type="entry name" value="Gp244"/>
</dbReference>
<protein>
    <submittedName>
        <fullName evidence="1">Uncharacterized protein</fullName>
    </submittedName>
</protein>